<name>A0AAI8MEE5_9BRAD</name>
<sequence>MIDKSMGVFLATRHAHLARKRFAVRSNSFALGAVELQVQRSVSQLPTLPDWKIVPQGQEAFTIDAGAFEIEHFGGRTNIRVHDPERVTVEGAKRGSAVAGIQPELKPAQYN</sequence>
<keyword evidence="2" id="KW-0067">ATP-binding</keyword>
<reference evidence="2 3" key="1">
    <citation type="journal article" date="2012" name="Microbes Environ.">
        <title>Complete genome sequence of Bradyrhizobium sp. S23321: insights into symbiosis evolution in soil oligotrophs.</title>
        <authorList>
            <person name="Okubo T."/>
            <person name="Tsukui T."/>
            <person name="Maita H."/>
            <person name="Okamoto S."/>
            <person name="Oshima K."/>
            <person name="Fujisawa T."/>
            <person name="Saito A."/>
            <person name="Futamata H."/>
            <person name="Hattori R."/>
            <person name="Shimomura Y."/>
            <person name="Haruta S."/>
            <person name="Morimoto S."/>
            <person name="Wang Y."/>
            <person name="Sakai Y."/>
            <person name="Hattori M."/>
            <person name="Aizawa S."/>
            <person name="Nagashima K.V.P."/>
            <person name="Masuda S."/>
            <person name="Hattori T."/>
            <person name="Yamashita A."/>
            <person name="Bao Z."/>
            <person name="Hayatsu M."/>
            <person name="Kajiya-Kanegae H."/>
            <person name="Yoshinaga I."/>
            <person name="Sakamoto K."/>
            <person name="Toyota K."/>
            <person name="Nakao M."/>
            <person name="Kohara M."/>
            <person name="Anda M."/>
            <person name="Niwa R."/>
            <person name="Jung-Hwan P."/>
            <person name="Sameshima-Saito R."/>
            <person name="Tokuda S."/>
            <person name="Yamamoto S."/>
            <person name="Yamamoto S."/>
            <person name="Yokoyama T."/>
            <person name="Akutsu T."/>
            <person name="Nakamura Y."/>
            <person name="Nakahira-Yanaka Y."/>
            <person name="Takada Hoshino Y."/>
            <person name="Hirakawa H."/>
            <person name="Mitsui H."/>
            <person name="Terasawa K."/>
            <person name="Itakura M."/>
            <person name="Sato S."/>
            <person name="Ikeda-Ohtsubo W."/>
            <person name="Sakakura N."/>
            <person name="Kaminuma E."/>
            <person name="Minamisawa K."/>
        </authorList>
    </citation>
    <scope>NUCLEOTIDE SEQUENCE [LARGE SCALE GENOMIC DNA]</scope>
    <source>
        <strain evidence="2 3">S23321</strain>
    </source>
</reference>
<keyword evidence="2" id="KW-0347">Helicase</keyword>
<dbReference type="EMBL" id="AP012279">
    <property type="protein sequence ID" value="BAL77071.1"/>
    <property type="molecule type" value="Genomic_DNA"/>
</dbReference>
<protein>
    <submittedName>
        <fullName evidence="2">DNA helicase</fullName>
    </submittedName>
</protein>
<keyword evidence="3" id="KW-1185">Reference proteome</keyword>
<dbReference type="Proteomes" id="UP000007886">
    <property type="component" value="Chromosome"/>
</dbReference>
<dbReference type="AlphaFoldDB" id="A0AAI8MEE5"/>
<evidence type="ECO:0000313" key="3">
    <source>
        <dbReference type="Proteomes" id="UP000007886"/>
    </source>
</evidence>
<evidence type="ECO:0000256" key="1">
    <source>
        <dbReference type="SAM" id="MobiDB-lite"/>
    </source>
</evidence>
<dbReference type="KEGG" id="brs:S23_38760"/>
<feature type="region of interest" description="Disordered" evidence="1">
    <location>
        <begin position="92"/>
        <end position="111"/>
    </location>
</feature>
<keyword evidence="2" id="KW-0547">Nucleotide-binding</keyword>
<accession>A0AAI8MEE5</accession>
<organism evidence="2 3">
    <name type="scientific">Bradyrhizobium cosmicum</name>
    <dbReference type="NCBI Taxonomy" id="1404864"/>
    <lineage>
        <taxon>Bacteria</taxon>
        <taxon>Pseudomonadati</taxon>
        <taxon>Pseudomonadota</taxon>
        <taxon>Alphaproteobacteria</taxon>
        <taxon>Hyphomicrobiales</taxon>
        <taxon>Nitrobacteraceae</taxon>
        <taxon>Bradyrhizobium</taxon>
    </lineage>
</organism>
<keyword evidence="2" id="KW-0378">Hydrolase</keyword>
<evidence type="ECO:0000313" key="2">
    <source>
        <dbReference type="EMBL" id="BAL77071.1"/>
    </source>
</evidence>
<gene>
    <name evidence="2" type="ORF">S23_38760</name>
</gene>
<proteinExistence type="predicted"/>
<dbReference type="GO" id="GO:0004386">
    <property type="term" value="F:helicase activity"/>
    <property type="evidence" value="ECO:0007669"/>
    <property type="project" value="UniProtKB-KW"/>
</dbReference>